<dbReference type="AlphaFoldDB" id="M2MND4"/>
<dbReference type="eggNOG" id="ENOG502T46G">
    <property type="taxonomic scope" value="Eukaryota"/>
</dbReference>
<evidence type="ECO:0000313" key="3">
    <source>
        <dbReference type="Proteomes" id="UP000011761"/>
    </source>
</evidence>
<dbReference type="EMBL" id="KB445553">
    <property type="protein sequence ID" value="EMC98196.1"/>
    <property type="molecule type" value="Genomic_DNA"/>
</dbReference>
<dbReference type="KEGG" id="bcom:BAUCODRAFT_32193"/>
<accession>M2MND4</accession>
<dbReference type="OMA" id="HANLEIA"/>
<dbReference type="HOGENOM" id="CLU_389781_0_0_1"/>
<feature type="compositionally biased region" description="Low complexity" evidence="1">
    <location>
        <begin position="20"/>
        <end position="31"/>
    </location>
</feature>
<protein>
    <submittedName>
        <fullName evidence="2">Uncharacterized protein</fullName>
    </submittedName>
</protein>
<sequence length="708" mass="76817">MERSDHANLEIANVTEGQYPPTHTPETSPSERGNSVTTPPRLAAFTFPTLSPDGSVDNISTLPTRTSYHTPPAALSSLAMRLKSVDDDQASEASSFADHQYDMLDDLSELSSDGQDTASLGSAGHTDSDDGQFTPEGNDTTRDQTDDEQRADVETALAESAVFVESSDSTSQQTPPGKATSYEIDSSQDHVKWLSDHIDSELSETPTQSTIQAWQPLGSANKNISGSARVSSSSSPNSVLSPLKWADMVGEPQIQKPSMLKSWMLASAGKTAYALLISTIVVFLLQAVFKRIELSRGLFLAQVDIQAQNRETLARCLIRTFNRTDITKTVNISHLLPMPTAMSQDIFGKPLYILPDEVYTAAAAPNHLIVSLPSRSRFRGPRKLESVRTFTAKREVTNTFTKVMDGIYNVMVDPAEAHGIVSFEAQMACPQGPFSVQHDFGRKMLQRQTYEKVRRDLSKSVSKEVTEARKHAASLQELFQSEFAAGAAATRNVTTALALQMTRELQVFVGTATSVLNKLNDMGNRSMVALSKDLASVQSDIAGLGKAMGRSLQVSKEAASKKMGSSLKVSRERALKLKDRIFDSKKDSTSTSSSTALSRFRSPIDAARIANKFEGLSYLRPKPKVNSLSMVTGQDLRTHEPASNKPSLGDASRRKTAREANGAKIAALPVGKERVKHAEDNSPNPGKKSTNEVKRAGEGPKVAPIVVL</sequence>
<dbReference type="GeneID" id="19111705"/>
<proteinExistence type="predicted"/>
<feature type="compositionally biased region" description="Polar residues" evidence="1">
    <location>
        <begin position="166"/>
        <end position="175"/>
    </location>
</feature>
<gene>
    <name evidence="2" type="ORF">BAUCODRAFT_32193</name>
</gene>
<feature type="compositionally biased region" description="Basic and acidic residues" evidence="1">
    <location>
        <begin position="139"/>
        <end position="153"/>
    </location>
</feature>
<dbReference type="Proteomes" id="UP000011761">
    <property type="component" value="Unassembled WGS sequence"/>
</dbReference>
<keyword evidence="3" id="KW-1185">Reference proteome</keyword>
<evidence type="ECO:0000256" key="1">
    <source>
        <dbReference type="SAM" id="MobiDB-lite"/>
    </source>
</evidence>
<feature type="region of interest" description="Disordered" evidence="1">
    <location>
        <begin position="1"/>
        <end position="71"/>
    </location>
</feature>
<dbReference type="OrthoDB" id="439943at2759"/>
<organism evidence="2 3">
    <name type="scientific">Baudoinia panamericana (strain UAMH 10762)</name>
    <name type="common">Angels' share fungus</name>
    <name type="synonym">Baudoinia compniacensis (strain UAMH 10762)</name>
    <dbReference type="NCBI Taxonomy" id="717646"/>
    <lineage>
        <taxon>Eukaryota</taxon>
        <taxon>Fungi</taxon>
        <taxon>Dikarya</taxon>
        <taxon>Ascomycota</taxon>
        <taxon>Pezizomycotina</taxon>
        <taxon>Dothideomycetes</taxon>
        <taxon>Dothideomycetidae</taxon>
        <taxon>Mycosphaerellales</taxon>
        <taxon>Teratosphaeriaceae</taxon>
        <taxon>Baudoinia</taxon>
    </lineage>
</organism>
<evidence type="ECO:0000313" key="2">
    <source>
        <dbReference type="EMBL" id="EMC98196.1"/>
    </source>
</evidence>
<feature type="compositionally biased region" description="Polar residues" evidence="1">
    <location>
        <begin position="57"/>
        <end position="69"/>
    </location>
</feature>
<feature type="region of interest" description="Disordered" evidence="1">
    <location>
        <begin position="634"/>
        <end position="708"/>
    </location>
</feature>
<feature type="region of interest" description="Disordered" evidence="1">
    <location>
        <begin position="106"/>
        <end position="183"/>
    </location>
</feature>
<feature type="compositionally biased region" description="Basic and acidic residues" evidence="1">
    <location>
        <begin position="671"/>
        <end position="680"/>
    </location>
</feature>
<feature type="compositionally biased region" description="Basic and acidic residues" evidence="1">
    <location>
        <begin position="689"/>
        <end position="698"/>
    </location>
</feature>
<name>M2MND4_BAUPA</name>
<reference evidence="2 3" key="1">
    <citation type="journal article" date="2012" name="PLoS Pathog.">
        <title>Diverse lifestyles and strategies of plant pathogenesis encoded in the genomes of eighteen Dothideomycetes fungi.</title>
        <authorList>
            <person name="Ohm R.A."/>
            <person name="Feau N."/>
            <person name="Henrissat B."/>
            <person name="Schoch C.L."/>
            <person name="Horwitz B.A."/>
            <person name="Barry K.W."/>
            <person name="Condon B.J."/>
            <person name="Copeland A.C."/>
            <person name="Dhillon B."/>
            <person name="Glaser F."/>
            <person name="Hesse C.N."/>
            <person name="Kosti I."/>
            <person name="LaButti K."/>
            <person name="Lindquist E.A."/>
            <person name="Lucas S."/>
            <person name="Salamov A.A."/>
            <person name="Bradshaw R.E."/>
            <person name="Ciuffetti L."/>
            <person name="Hamelin R.C."/>
            <person name="Kema G.H.J."/>
            <person name="Lawrence C."/>
            <person name="Scott J.A."/>
            <person name="Spatafora J.W."/>
            <person name="Turgeon B.G."/>
            <person name="de Wit P.J.G.M."/>
            <person name="Zhong S."/>
            <person name="Goodwin S.B."/>
            <person name="Grigoriev I.V."/>
        </authorList>
    </citation>
    <scope>NUCLEOTIDE SEQUENCE [LARGE SCALE GENOMIC DNA]</scope>
    <source>
        <strain evidence="2 3">UAMH 10762</strain>
    </source>
</reference>
<dbReference type="RefSeq" id="XP_007674421.1">
    <property type="nucleotide sequence ID" value="XM_007676231.1"/>
</dbReference>
<dbReference type="STRING" id="717646.M2MND4"/>